<gene>
    <name evidence="1" type="ORF">MM415B02824_0009</name>
</gene>
<name>A0A6M3L0S3_9ZZZZ</name>
<sequence length="67" mass="7890">MTKEEIVNEIIRHKNEMNTLFEKAASHYVKFDCKFEQCQSFGEGLVGHLMVRAYSEIHDPRVPYGMR</sequence>
<protein>
    <submittedName>
        <fullName evidence="1">Uncharacterized protein</fullName>
    </submittedName>
</protein>
<dbReference type="EMBL" id="MT142756">
    <property type="protein sequence ID" value="QJA88133.1"/>
    <property type="molecule type" value="Genomic_DNA"/>
</dbReference>
<evidence type="ECO:0000313" key="1">
    <source>
        <dbReference type="EMBL" id="QJA88133.1"/>
    </source>
</evidence>
<reference evidence="1" key="1">
    <citation type="submission" date="2020-03" db="EMBL/GenBank/DDBJ databases">
        <title>The deep terrestrial virosphere.</title>
        <authorList>
            <person name="Holmfeldt K."/>
            <person name="Nilsson E."/>
            <person name="Simone D."/>
            <person name="Lopez-Fernandez M."/>
            <person name="Wu X."/>
            <person name="de Brujin I."/>
            <person name="Lundin D."/>
            <person name="Andersson A."/>
            <person name="Bertilsson S."/>
            <person name="Dopson M."/>
        </authorList>
    </citation>
    <scope>NUCLEOTIDE SEQUENCE</scope>
    <source>
        <strain evidence="1">MM415B02824</strain>
    </source>
</reference>
<accession>A0A6M3L0S3</accession>
<proteinExistence type="predicted"/>
<dbReference type="AlphaFoldDB" id="A0A6M3L0S3"/>
<organism evidence="1">
    <name type="scientific">viral metagenome</name>
    <dbReference type="NCBI Taxonomy" id="1070528"/>
    <lineage>
        <taxon>unclassified sequences</taxon>
        <taxon>metagenomes</taxon>
        <taxon>organismal metagenomes</taxon>
    </lineage>
</organism>